<feature type="transmembrane region" description="Helical" evidence="7">
    <location>
        <begin position="926"/>
        <end position="949"/>
    </location>
</feature>
<evidence type="ECO:0000256" key="3">
    <source>
        <dbReference type="ARBA" id="ARBA00022989"/>
    </source>
</evidence>
<dbReference type="PRINTS" id="PR00249">
    <property type="entry name" value="GPCRSECRETIN"/>
</dbReference>
<dbReference type="OrthoDB" id="10037534at2759"/>
<keyword evidence="4 7" id="KW-0472">Membrane</keyword>
<feature type="compositionally biased region" description="Polar residues" evidence="6">
    <location>
        <begin position="1210"/>
        <end position="1219"/>
    </location>
</feature>
<dbReference type="InterPro" id="IPR057244">
    <property type="entry name" value="GAIN_B"/>
</dbReference>
<dbReference type="GO" id="GO:0007166">
    <property type="term" value="P:cell surface receptor signaling pathway"/>
    <property type="evidence" value="ECO:0007669"/>
    <property type="project" value="InterPro"/>
</dbReference>
<reference evidence="11" key="1">
    <citation type="submission" date="2025-08" db="UniProtKB">
        <authorList>
            <consortium name="RefSeq"/>
        </authorList>
    </citation>
    <scope>IDENTIFICATION</scope>
    <source>
        <tissue evidence="11">Silk gland</tissue>
    </source>
</reference>
<feature type="domain" description="G-protein coupled receptors family 2 profile 2" evidence="9">
    <location>
        <begin position="924"/>
        <end position="1171"/>
    </location>
</feature>
<evidence type="ECO:0000256" key="5">
    <source>
        <dbReference type="ARBA" id="ARBA00023157"/>
    </source>
</evidence>
<feature type="transmembrane region" description="Helical" evidence="7">
    <location>
        <begin position="986"/>
        <end position="1016"/>
    </location>
</feature>
<evidence type="ECO:0000313" key="11">
    <source>
        <dbReference type="RefSeq" id="XP_028038171.1"/>
    </source>
</evidence>
<dbReference type="GO" id="GO:0004930">
    <property type="term" value="F:G protein-coupled receptor activity"/>
    <property type="evidence" value="ECO:0007669"/>
    <property type="project" value="InterPro"/>
</dbReference>
<evidence type="ECO:0000259" key="8">
    <source>
        <dbReference type="PROSITE" id="PS50221"/>
    </source>
</evidence>
<evidence type="ECO:0000256" key="4">
    <source>
        <dbReference type="ARBA" id="ARBA00023136"/>
    </source>
</evidence>
<dbReference type="Proteomes" id="UP000504629">
    <property type="component" value="Unplaced"/>
</dbReference>
<dbReference type="Gene3D" id="2.60.220.50">
    <property type="match status" value="1"/>
</dbReference>
<evidence type="ECO:0000256" key="2">
    <source>
        <dbReference type="ARBA" id="ARBA00022692"/>
    </source>
</evidence>
<dbReference type="Gene3D" id="1.20.1070.10">
    <property type="entry name" value="Rhodopsin 7-helix transmembrane proteins"/>
    <property type="match status" value="1"/>
</dbReference>
<dbReference type="InterPro" id="IPR000203">
    <property type="entry name" value="GPS"/>
</dbReference>
<dbReference type="KEGG" id="bman:114248933"/>
<sequence>MLQSVTLKMIDLYQRIVFIVLIWTIASTAKTTCPIGFQFAEYKSGNRGLCYRIKGPERFSDIYKNCTGNLYTVERYNNLKIPEHEYALWTQYKNAYPGGRFVDWSYTETTGRLLREKVQQNESLLNQDLCVVIDSITSFTAVSCEAMHHRYCLVYPYEDEKALKSQPCAGFDNGYRFYSPMPTCLAEVPAVGEAAVRATWKQAKNICEKRGGYLLNFGWMYSNFRSFSHSAYPLGFAFNSELTELKLHLNNGTILIPRSEWKFSELPQTNKTRLSAVGNNMWFSVNSSFVFYAVICEVSVPVKDVVLNLTIDSDDRLILNVSEPVPRRYLKCFTDSVKYYPTPVDLDHDEENTYVVQEKKNGYYWCIHTDSKSYTISQSNKVLHIPKKNSLDHVYAVKLHLQSYTDPEKIYKALEKLEEYIYLSTKYFNVHGNDAATEDQLRSFELTTPSVGVREVLSNARLKKWFVGGRALLVHFELDSSMRPVRPGTWKGLELVFMKPVYYCPDESLESGEAKHLGESISNTRCQTRKCVGDYNEGVQWLLTTTSDCEMRLPVTLSNALKVKEVTQLMPTVANLLPDHTFGVLDTESTTPAVGYTQTTIETQTATNDPVLRDVRDSSEEITETTRRPTRPPPPPTDPVITVTTPTDVITAVPTMPPTTMPRPSPEDQLLQVMENLESIINNASLAVSLETISSSFDQVDGLLSEDDDLDIPGELLHLLDNIGPRLNLDGSDAATVRENIALVVAKGDESLPMRGLRLATRETDAFTDHAFEVIRDEINSSLLQPELSDVVVKIPGSVSVSNRRVSFVVFRTDRAFRNPGSEYSVNSRVVSIKIGNLTRFQDEEFIDIYLNPIVELPGSKQKRVCAYWEFLEDGTGYWSQDGCVLMRSEDEGMLDYCRCTHLTHFAEILIPRTSFSDAHENALELISVIGCCVSILGLVLVAITAILFRSWRRDFTNKIWLQLCLAIFITSVCFLVIVFADFLEYNIACMLVGVLLHYAVLASFCWMLVAAIISYRKLVIVFSRDASHKLLKASAFSWGAPCAVVGVLLSVAPHSYAGQFDGDVRSGAFCYPSGLSLWLTVYAPIAVMLLVNWTLFLLIVRSVFASRRIQRHGDSNEALRCASVSCLLVFLFGLPWVFGLFLNNIVTVYLFNLTATFQGFVLFLFFVPGNKKTRDLWLNKLKIKQTRKVPVTSSTYTNRSTGGNPGSRVGNTSVPAQSKETKPRSMSSSDDSRFS</sequence>
<gene>
    <name evidence="11" type="primary">LOC114248933</name>
</gene>
<evidence type="ECO:0000259" key="9">
    <source>
        <dbReference type="PROSITE" id="PS50261"/>
    </source>
</evidence>
<feature type="region of interest" description="Disordered" evidence="6">
    <location>
        <begin position="615"/>
        <end position="642"/>
    </location>
</feature>
<dbReference type="Pfam" id="PF01825">
    <property type="entry name" value="GPS"/>
    <property type="match status" value="1"/>
</dbReference>
<feature type="transmembrane region" description="Helical" evidence="7">
    <location>
        <begin position="1078"/>
        <end position="1101"/>
    </location>
</feature>
<dbReference type="InterPro" id="IPR017981">
    <property type="entry name" value="GPCR_2-like_7TM"/>
</dbReference>
<keyword evidence="3 7" id="KW-1133">Transmembrane helix</keyword>
<feature type="compositionally biased region" description="Polar residues" evidence="6">
    <location>
        <begin position="1193"/>
        <end position="1203"/>
    </location>
</feature>
<dbReference type="SMART" id="SM00303">
    <property type="entry name" value="GPS"/>
    <property type="match status" value="1"/>
</dbReference>
<dbReference type="CDD" id="cd15040">
    <property type="entry name" value="7tmB2_Adhesion"/>
    <property type="match status" value="1"/>
</dbReference>
<keyword evidence="5" id="KW-1015">Disulfide bond</keyword>
<evidence type="ECO:0000313" key="10">
    <source>
        <dbReference type="Proteomes" id="UP000504629"/>
    </source>
</evidence>
<comment type="subcellular location">
    <subcellularLocation>
        <location evidence="1">Membrane</location>
        <topology evidence="1">Multi-pass membrane protein</topology>
    </subcellularLocation>
</comment>
<feature type="transmembrane region" description="Helical" evidence="7">
    <location>
        <begin position="1122"/>
        <end position="1143"/>
    </location>
</feature>
<dbReference type="PROSITE" id="PS50261">
    <property type="entry name" value="G_PROTEIN_RECEP_F2_4"/>
    <property type="match status" value="1"/>
</dbReference>
<accession>A0A6J2K7B6</accession>
<dbReference type="AlphaFoldDB" id="A0A6J2K7B6"/>
<name>A0A6J2K7B6_BOMMA</name>
<feature type="transmembrane region" description="Helical" evidence="7">
    <location>
        <begin position="1036"/>
        <end position="1058"/>
    </location>
</feature>
<dbReference type="GeneID" id="114248933"/>
<dbReference type="PANTHER" id="PTHR45692:SF1">
    <property type="entry name" value="G-PROTEIN COUPLED RECEPTORS FAMILY 2 PROFILE 2 DOMAIN-CONTAINING PROTEIN"/>
    <property type="match status" value="1"/>
</dbReference>
<dbReference type="Pfam" id="PF00002">
    <property type="entry name" value="7tm_2"/>
    <property type="match status" value="1"/>
</dbReference>
<feature type="transmembrane region" description="Helical" evidence="7">
    <location>
        <begin position="961"/>
        <end position="980"/>
    </location>
</feature>
<dbReference type="PROSITE" id="PS50221">
    <property type="entry name" value="GAIN_B"/>
    <property type="match status" value="1"/>
</dbReference>
<keyword evidence="2 7" id="KW-0812">Transmembrane</keyword>
<keyword evidence="10" id="KW-1185">Reference proteome</keyword>
<feature type="compositionally biased region" description="Basic and acidic residues" evidence="6">
    <location>
        <begin position="615"/>
        <end position="627"/>
    </location>
</feature>
<dbReference type="InterPro" id="IPR046338">
    <property type="entry name" value="GAIN_dom_sf"/>
</dbReference>
<protein>
    <submittedName>
        <fullName evidence="11">Uncharacterized protein LOC114248933</fullName>
    </submittedName>
</protein>
<dbReference type="InterPro" id="IPR000832">
    <property type="entry name" value="GPCR_2_secretin-like"/>
</dbReference>
<feature type="region of interest" description="Disordered" evidence="6">
    <location>
        <begin position="1193"/>
        <end position="1236"/>
    </location>
</feature>
<feature type="transmembrane region" description="Helical" evidence="7">
    <location>
        <begin position="1149"/>
        <end position="1168"/>
    </location>
</feature>
<evidence type="ECO:0000256" key="6">
    <source>
        <dbReference type="SAM" id="MobiDB-lite"/>
    </source>
</evidence>
<feature type="domain" description="GAIN-B" evidence="8">
    <location>
        <begin position="770"/>
        <end position="917"/>
    </location>
</feature>
<proteinExistence type="predicted"/>
<evidence type="ECO:0000256" key="1">
    <source>
        <dbReference type="ARBA" id="ARBA00004141"/>
    </source>
</evidence>
<organism evidence="10 11">
    <name type="scientific">Bombyx mandarina</name>
    <name type="common">Wild silk moth</name>
    <name type="synonym">Wild silkworm</name>
    <dbReference type="NCBI Taxonomy" id="7092"/>
    <lineage>
        <taxon>Eukaryota</taxon>
        <taxon>Metazoa</taxon>
        <taxon>Ecdysozoa</taxon>
        <taxon>Arthropoda</taxon>
        <taxon>Hexapoda</taxon>
        <taxon>Insecta</taxon>
        <taxon>Pterygota</taxon>
        <taxon>Neoptera</taxon>
        <taxon>Endopterygota</taxon>
        <taxon>Lepidoptera</taxon>
        <taxon>Glossata</taxon>
        <taxon>Ditrysia</taxon>
        <taxon>Bombycoidea</taxon>
        <taxon>Bombycidae</taxon>
        <taxon>Bombycinae</taxon>
        <taxon>Bombyx</taxon>
    </lineage>
</organism>
<dbReference type="GO" id="GO:0016020">
    <property type="term" value="C:membrane"/>
    <property type="evidence" value="ECO:0007669"/>
    <property type="project" value="UniProtKB-SubCell"/>
</dbReference>
<dbReference type="RefSeq" id="XP_028038171.1">
    <property type="nucleotide sequence ID" value="XM_028182370.1"/>
</dbReference>
<evidence type="ECO:0000256" key="7">
    <source>
        <dbReference type="SAM" id="Phobius"/>
    </source>
</evidence>
<dbReference type="PANTHER" id="PTHR45692">
    <property type="entry name" value="G_PROTEIN_RECEP_F2_4 DOMAIN-CONTAINING PROTEIN"/>
    <property type="match status" value="1"/>
</dbReference>
<dbReference type="SUPFAM" id="SSF81321">
    <property type="entry name" value="Family A G protein-coupled receptor-like"/>
    <property type="match status" value="1"/>
</dbReference>